<proteinExistence type="predicted"/>
<dbReference type="InterPro" id="IPR050109">
    <property type="entry name" value="HTH-type_TetR-like_transc_reg"/>
</dbReference>
<dbReference type="EMBL" id="CP032157">
    <property type="protein sequence ID" value="AXY73012.1"/>
    <property type="molecule type" value="Genomic_DNA"/>
</dbReference>
<dbReference type="Proteomes" id="UP000263900">
    <property type="component" value="Chromosome"/>
</dbReference>
<gene>
    <name evidence="4" type="ORF">D3H65_03080</name>
</gene>
<organism evidence="4 5">
    <name type="scientific">Paraflavitalea soli</name>
    <dbReference type="NCBI Taxonomy" id="2315862"/>
    <lineage>
        <taxon>Bacteria</taxon>
        <taxon>Pseudomonadati</taxon>
        <taxon>Bacteroidota</taxon>
        <taxon>Chitinophagia</taxon>
        <taxon>Chitinophagales</taxon>
        <taxon>Chitinophagaceae</taxon>
        <taxon>Paraflavitalea</taxon>
    </lineage>
</organism>
<dbReference type="PANTHER" id="PTHR30328:SF54">
    <property type="entry name" value="HTH-TYPE TRANSCRIPTIONAL REPRESSOR SCO4008"/>
    <property type="match status" value="1"/>
</dbReference>
<dbReference type="RefSeq" id="WP_119048850.1">
    <property type="nucleotide sequence ID" value="NZ_CP032157.1"/>
</dbReference>
<sequence length="199" mass="23525">MAVKDSQTEQQIKDAARRLFFAEGRFNATTQEIADAAGVNRTLVNYYFRSRDLLFDQILKEARDTMDQRLDMAMSNETSFKKKIEHFIDIFTEQAFTYPYLDIYMVTRINEDVEKQNEIISDLKKTDRIKNFLKDVEAEIKKGTVEKMEPVQFLINLISLLSHPVVIQPLFKKIFNYSDKQYKQMLVARKELILKMLFK</sequence>
<accession>A0A3B7MFB4</accession>
<keyword evidence="1 2" id="KW-0238">DNA-binding</keyword>
<dbReference type="GO" id="GO:0003677">
    <property type="term" value="F:DNA binding"/>
    <property type="evidence" value="ECO:0007669"/>
    <property type="project" value="UniProtKB-UniRule"/>
</dbReference>
<dbReference type="OrthoDB" id="9789566at2"/>
<evidence type="ECO:0000259" key="3">
    <source>
        <dbReference type="PROSITE" id="PS50977"/>
    </source>
</evidence>
<reference evidence="4 5" key="1">
    <citation type="submission" date="2018-09" db="EMBL/GenBank/DDBJ databases">
        <title>Genome sequencing of strain 6GH32-13.</title>
        <authorList>
            <person name="Weon H.-Y."/>
            <person name="Heo J."/>
            <person name="Kwon S.-W."/>
        </authorList>
    </citation>
    <scope>NUCLEOTIDE SEQUENCE [LARGE SCALE GENOMIC DNA]</scope>
    <source>
        <strain evidence="4 5">5GH32-13</strain>
    </source>
</reference>
<dbReference type="Pfam" id="PF00440">
    <property type="entry name" value="TetR_N"/>
    <property type="match status" value="1"/>
</dbReference>
<dbReference type="AlphaFoldDB" id="A0A3B7MFB4"/>
<dbReference type="SUPFAM" id="SSF46689">
    <property type="entry name" value="Homeodomain-like"/>
    <property type="match status" value="1"/>
</dbReference>
<dbReference type="Gene3D" id="1.10.357.10">
    <property type="entry name" value="Tetracycline Repressor, domain 2"/>
    <property type="match status" value="1"/>
</dbReference>
<dbReference type="PROSITE" id="PS50977">
    <property type="entry name" value="HTH_TETR_2"/>
    <property type="match status" value="1"/>
</dbReference>
<dbReference type="PANTHER" id="PTHR30328">
    <property type="entry name" value="TRANSCRIPTIONAL REPRESSOR"/>
    <property type="match status" value="1"/>
</dbReference>
<dbReference type="InterPro" id="IPR001647">
    <property type="entry name" value="HTH_TetR"/>
</dbReference>
<feature type="domain" description="HTH tetR-type" evidence="3">
    <location>
        <begin position="6"/>
        <end position="66"/>
    </location>
</feature>
<feature type="DNA-binding region" description="H-T-H motif" evidence="2">
    <location>
        <begin position="29"/>
        <end position="48"/>
    </location>
</feature>
<evidence type="ECO:0000313" key="4">
    <source>
        <dbReference type="EMBL" id="AXY73012.1"/>
    </source>
</evidence>
<evidence type="ECO:0000256" key="1">
    <source>
        <dbReference type="ARBA" id="ARBA00023125"/>
    </source>
</evidence>
<name>A0A3B7MFB4_9BACT</name>
<dbReference type="KEGG" id="pseg:D3H65_03080"/>
<dbReference type="InterPro" id="IPR009057">
    <property type="entry name" value="Homeodomain-like_sf"/>
</dbReference>
<protein>
    <submittedName>
        <fullName evidence="4">TetR/AcrR family transcriptional regulator</fullName>
    </submittedName>
</protein>
<evidence type="ECO:0000313" key="5">
    <source>
        <dbReference type="Proteomes" id="UP000263900"/>
    </source>
</evidence>
<keyword evidence="5" id="KW-1185">Reference proteome</keyword>
<evidence type="ECO:0000256" key="2">
    <source>
        <dbReference type="PROSITE-ProRule" id="PRU00335"/>
    </source>
</evidence>